<dbReference type="OrthoDB" id="2735536at2759"/>
<comment type="caution">
    <text evidence="3">The sequence shown here is derived from an EMBL/GenBank/DDBJ whole genome shotgun (WGS) entry which is preliminary data.</text>
</comment>
<dbReference type="PANTHER" id="PTHR10366:SF562">
    <property type="entry name" value="ALDEHYDE REDUCTASE II (AFU_ORTHOLOGUE AFUA_1G11360)"/>
    <property type="match status" value="1"/>
</dbReference>
<dbReference type="InterPro" id="IPR001509">
    <property type="entry name" value="Epimerase_deHydtase"/>
</dbReference>
<dbReference type="Pfam" id="PF01370">
    <property type="entry name" value="Epimerase"/>
    <property type="match status" value="1"/>
</dbReference>
<dbReference type="AlphaFoldDB" id="A0A5M3YUC8"/>
<dbReference type="InterPro" id="IPR050425">
    <property type="entry name" value="NAD(P)_dehydrat-like"/>
</dbReference>
<comment type="similarity">
    <text evidence="2">Belongs to the NAD(P)-dependent epimerase/dehydratase family. Dihydroflavonol-4-reductase subfamily.</text>
</comment>
<keyword evidence="4" id="KW-1185">Reference proteome</keyword>
<dbReference type="VEuPathDB" id="FungiDB:ATEG_02285"/>
<reference evidence="3 4" key="1">
    <citation type="submission" date="2020-01" db="EMBL/GenBank/DDBJ databases">
        <title>Aspergillus terreus IFO 6365 whole genome shotgun sequence.</title>
        <authorList>
            <person name="Kanamasa S."/>
            <person name="Takahashi H."/>
        </authorList>
    </citation>
    <scope>NUCLEOTIDE SEQUENCE [LARGE SCALE GENOMIC DNA]</scope>
    <source>
        <strain evidence="3 4">IFO 6365</strain>
    </source>
</reference>
<dbReference type="InterPro" id="IPR036291">
    <property type="entry name" value="NAD(P)-bd_dom_sf"/>
</dbReference>
<accession>A0A5M3YUC8</accession>
<organism evidence="3 4">
    <name type="scientific">Aspergillus terreus</name>
    <dbReference type="NCBI Taxonomy" id="33178"/>
    <lineage>
        <taxon>Eukaryota</taxon>
        <taxon>Fungi</taxon>
        <taxon>Dikarya</taxon>
        <taxon>Ascomycota</taxon>
        <taxon>Pezizomycotina</taxon>
        <taxon>Eurotiomycetes</taxon>
        <taxon>Eurotiomycetidae</taxon>
        <taxon>Eurotiales</taxon>
        <taxon>Aspergillaceae</taxon>
        <taxon>Aspergillus</taxon>
        <taxon>Aspergillus subgen. Circumdati</taxon>
    </lineage>
</organism>
<dbReference type="PANTHER" id="PTHR10366">
    <property type="entry name" value="NAD DEPENDENT EPIMERASE/DEHYDRATASE"/>
    <property type="match status" value="1"/>
</dbReference>
<dbReference type="GO" id="GO:0016616">
    <property type="term" value="F:oxidoreductase activity, acting on the CH-OH group of donors, NAD or NADP as acceptor"/>
    <property type="evidence" value="ECO:0007669"/>
    <property type="project" value="TreeGrafter"/>
</dbReference>
<evidence type="ECO:0000313" key="3">
    <source>
        <dbReference type="EMBL" id="GFF13268.1"/>
    </source>
</evidence>
<dbReference type="SUPFAM" id="SSF51735">
    <property type="entry name" value="NAD(P)-binding Rossmann-fold domains"/>
    <property type="match status" value="1"/>
</dbReference>
<gene>
    <name evidence="3" type="ORF">ATEIFO6365_0002037800</name>
</gene>
<dbReference type="Gene3D" id="3.40.50.720">
    <property type="entry name" value="NAD(P)-binding Rossmann-like Domain"/>
    <property type="match status" value="1"/>
</dbReference>
<protein>
    <submittedName>
        <fullName evidence="3">NAD(P)-binding protein</fullName>
    </submittedName>
</protein>
<evidence type="ECO:0000313" key="4">
    <source>
        <dbReference type="Proteomes" id="UP000452235"/>
    </source>
</evidence>
<sequence>MASQDAILPKGSRVLVTGANGFIASNVIDHLLSSGYIVRGTVRDTKPYLDNIFHKAYGEESFESVVLPSFEDTDALICTLDGAADMSSSSDPNAVIPWVVNATLNVLAAAAKTPSVKSVVLLSSSSAAYMTFPGGGPLVVDKDSYNDMSVKLAWDETTPEPLRRFAIYAASKTEAEWKAWDWMEEQKPHFKLNTVLPGSTYGRMLHTEKPSSMIIPYKLLKGDDAYAFMIEQWAVDVEDAARSCSISLLDPAVKSERLFAMAETLDPEGMALILRDIQPNNKFIPDAPKTQLPRVDILPRERANDLLREFGRKGFSTIKEALVLGVESFARLGW</sequence>
<dbReference type="EMBL" id="BLJY01000002">
    <property type="protein sequence ID" value="GFF13268.1"/>
    <property type="molecule type" value="Genomic_DNA"/>
</dbReference>
<evidence type="ECO:0000256" key="1">
    <source>
        <dbReference type="ARBA" id="ARBA00023002"/>
    </source>
</evidence>
<evidence type="ECO:0000256" key="2">
    <source>
        <dbReference type="ARBA" id="ARBA00023445"/>
    </source>
</evidence>
<dbReference type="Proteomes" id="UP000452235">
    <property type="component" value="Unassembled WGS sequence"/>
</dbReference>
<name>A0A5M3YUC8_ASPTE</name>
<keyword evidence="1" id="KW-0560">Oxidoreductase</keyword>
<proteinExistence type="inferred from homology"/>